<accession>A0A0F9M4H3</accession>
<dbReference type="EMBL" id="LAZR01009616">
    <property type="protein sequence ID" value="KKM71545.1"/>
    <property type="molecule type" value="Genomic_DNA"/>
</dbReference>
<sequence>MTLLDIRTNFITDSGRNDLVIDLTDYADRGANRFINAGQRFLDGLIDTPQSQAKYEETLDVGATTLTLEDCRAIEEVYLTNAEGGIHYLTKVSLSDIREAFPELSSEVKGVPTYYAINVIRVMATELTETIKGIIFMSPADDTYDMVVEGKFFTKKLVENDDINYWTENHEDVLGMAALYKLETFYRNREGARDWLQGIMEAIRGIDHDIIAEEIAGVNQIKG</sequence>
<dbReference type="AlphaFoldDB" id="A0A0F9M4H3"/>
<gene>
    <name evidence="1" type="ORF">LCGC14_1429530</name>
</gene>
<protein>
    <submittedName>
        <fullName evidence="1">Uncharacterized protein</fullName>
    </submittedName>
</protein>
<reference evidence="1" key="1">
    <citation type="journal article" date="2015" name="Nature">
        <title>Complex archaea that bridge the gap between prokaryotes and eukaryotes.</title>
        <authorList>
            <person name="Spang A."/>
            <person name="Saw J.H."/>
            <person name="Jorgensen S.L."/>
            <person name="Zaremba-Niedzwiedzka K."/>
            <person name="Martijn J."/>
            <person name="Lind A.E."/>
            <person name="van Eijk R."/>
            <person name="Schleper C."/>
            <person name="Guy L."/>
            <person name="Ettema T.J."/>
        </authorList>
    </citation>
    <scope>NUCLEOTIDE SEQUENCE</scope>
</reference>
<dbReference type="Pfam" id="PF24175">
    <property type="entry name" value="SU10_adaptor"/>
    <property type="match status" value="1"/>
</dbReference>
<comment type="caution">
    <text evidence="1">The sequence shown here is derived from an EMBL/GenBank/DDBJ whole genome shotgun (WGS) entry which is preliminary data.</text>
</comment>
<evidence type="ECO:0000313" key="1">
    <source>
        <dbReference type="EMBL" id="KKM71545.1"/>
    </source>
</evidence>
<dbReference type="InterPro" id="IPR056209">
    <property type="entry name" value="SU10_adaptor"/>
</dbReference>
<name>A0A0F9M4H3_9ZZZZ</name>
<proteinExistence type="predicted"/>
<organism evidence="1">
    <name type="scientific">marine sediment metagenome</name>
    <dbReference type="NCBI Taxonomy" id="412755"/>
    <lineage>
        <taxon>unclassified sequences</taxon>
        <taxon>metagenomes</taxon>
        <taxon>ecological metagenomes</taxon>
    </lineage>
</organism>